<protein>
    <recommendedName>
        <fullName evidence="4">Methanol dehydrogenase</fullName>
    </recommendedName>
</protein>
<proteinExistence type="predicted"/>
<dbReference type="AlphaFoldDB" id="A0A4Y6UZ20"/>
<gene>
    <name evidence="2" type="ORF">FFV09_13530</name>
</gene>
<organism evidence="2 3">
    <name type="scientific">Saccharibacillus brassicae</name>
    <dbReference type="NCBI Taxonomy" id="2583377"/>
    <lineage>
        <taxon>Bacteria</taxon>
        <taxon>Bacillati</taxon>
        <taxon>Bacillota</taxon>
        <taxon>Bacilli</taxon>
        <taxon>Bacillales</taxon>
        <taxon>Paenibacillaceae</taxon>
        <taxon>Saccharibacillus</taxon>
    </lineage>
</organism>
<evidence type="ECO:0000313" key="2">
    <source>
        <dbReference type="EMBL" id="QDH21778.1"/>
    </source>
</evidence>
<feature type="compositionally biased region" description="Gly residues" evidence="1">
    <location>
        <begin position="60"/>
        <end position="82"/>
    </location>
</feature>
<reference evidence="2 3" key="1">
    <citation type="submission" date="2019-06" db="EMBL/GenBank/DDBJ databases">
        <title>Saccharibacillus brassicae sp. nov., an endophytic bacterium isolated from Chinese cabbage seeds (Brassica pekinensis).</title>
        <authorList>
            <person name="Jiang L."/>
            <person name="Lee J."/>
            <person name="Kim S.W."/>
        </authorList>
    </citation>
    <scope>NUCLEOTIDE SEQUENCE [LARGE SCALE GENOMIC DNA]</scope>
    <source>
        <strain evidence="3">KCTC 43072 / ATSA2</strain>
    </source>
</reference>
<name>A0A4Y6UZ20_SACBS</name>
<dbReference type="KEGG" id="saca:FFV09_13530"/>
<feature type="region of interest" description="Disordered" evidence="1">
    <location>
        <begin position="19"/>
        <end position="82"/>
    </location>
</feature>
<keyword evidence="3" id="KW-1185">Reference proteome</keyword>
<evidence type="ECO:0000256" key="1">
    <source>
        <dbReference type="SAM" id="MobiDB-lite"/>
    </source>
</evidence>
<evidence type="ECO:0000313" key="3">
    <source>
        <dbReference type="Proteomes" id="UP000316968"/>
    </source>
</evidence>
<dbReference type="Proteomes" id="UP000316968">
    <property type="component" value="Chromosome"/>
</dbReference>
<sequence length="82" mass="7890">MTFGVIMCVIVPVIVMVSLARPKPNNRRSRRGYNSGFMHDSGGGFYGDSGSSSCGDGSSSHGGGGCDSGGGGGDGGGGGGGE</sequence>
<accession>A0A4Y6UZ20</accession>
<feature type="compositionally biased region" description="Low complexity" evidence="1">
    <location>
        <begin position="48"/>
        <end position="59"/>
    </location>
</feature>
<evidence type="ECO:0008006" key="4">
    <source>
        <dbReference type="Google" id="ProtNLM"/>
    </source>
</evidence>
<dbReference type="EMBL" id="CP041217">
    <property type="protein sequence ID" value="QDH21778.1"/>
    <property type="molecule type" value="Genomic_DNA"/>
</dbReference>
<dbReference type="RefSeq" id="WP_141448322.1">
    <property type="nucleotide sequence ID" value="NZ_CP041217.1"/>
</dbReference>